<name>K6PS22_9FIRM</name>
<gene>
    <name evidence="2" type="ORF">ThesuDRAFT_01517</name>
</gene>
<evidence type="ECO:0000313" key="2">
    <source>
        <dbReference type="EMBL" id="EKP95757.1"/>
    </source>
</evidence>
<dbReference type="RefSeq" id="WP_006903789.1">
    <property type="nucleotide sequence ID" value="NZ_JH976535.1"/>
</dbReference>
<reference evidence="2" key="1">
    <citation type="submission" date="2010-10" db="EMBL/GenBank/DDBJ databases">
        <authorList>
            <consortium name="US DOE Joint Genome Institute (JGI-PGF)"/>
            <person name="Lucas S."/>
            <person name="Copeland A."/>
            <person name="Lapidus A."/>
            <person name="Bruce D."/>
            <person name="Goodwin L."/>
            <person name="Pitluck S."/>
            <person name="Kyrpides N."/>
            <person name="Mavromatis K."/>
            <person name="Detter J.C."/>
            <person name="Han C."/>
            <person name="Land M."/>
            <person name="Hauser L."/>
            <person name="Markowitz V."/>
            <person name="Cheng J.-F."/>
            <person name="Hugenholtz P."/>
            <person name="Woyke T."/>
            <person name="Wu D."/>
            <person name="Pukall R."/>
            <person name="Wahrenburg C."/>
            <person name="Brambilla E."/>
            <person name="Klenk H.-P."/>
            <person name="Eisen J.A."/>
        </authorList>
    </citation>
    <scope>NUCLEOTIDE SEQUENCE [LARGE SCALE GENOMIC DNA]</scope>
    <source>
        <strain evidence="2">DSM 13965</strain>
    </source>
</reference>
<proteinExistence type="predicted"/>
<evidence type="ECO:0008006" key="4">
    <source>
        <dbReference type="Google" id="ProtNLM"/>
    </source>
</evidence>
<evidence type="ECO:0000256" key="1">
    <source>
        <dbReference type="SAM" id="MobiDB-lite"/>
    </source>
</evidence>
<organism evidence="2 3">
    <name type="scientific">Thermaerobacter subterraneus DSM 13965</name>
    <dbReference type="NCBI Taxonomy" id="867903"/>
    <lineage>
        <taxon>Bacteria</taxon>
        <taxon>Bacillati</taxon>
        <taxon>Bacillota</taxon>
        <taxon>Clostridia</taxon>
        <taxon>Eubacteriales</taxon>
        <taxon>Clostridiales Family XVII. Incertae Sedis</taxon>
        <taxon>Thermaerobacter</taxon>
    </lineage>
</organism>
<accession>K6PS22</accession>
<feature type="compositionally biased region" description="Gly residues" evidence="1">
    <location>
        <begin position="88"/>
        <end position="101"/>
    </location>
</feature>
<feature type="region of interest" description="Disordered" evidence="1">
    <location>
        <begin position="79"/>
        <end position="101"/>
    </location>
</feature>
<dbReference type="EMBL" id="AENY02000002">
    <property type="protein sequence ID" value="EKP95757.1"/>
    <property type="molecule type" value="Genomic_DNA"/>
</dbReference>
<sequence>MQRWRGTRPRPGWREWVEIVRLLKDPQAGTASRLAVLLAALYLVWPADLLPGLPPASWLDDATVLWLAYLFLRRQLERRRQGDRRGGRGPGRAGGPDPAGG</sequence>
<evidence type="ECO:0000313" key="3">
    <source>
        <dbReference type="Proteomes" id="UP000005710"/>
    </source>
</evidence>
<reference evidence="2" key="2">
    <citation type="submission" date="2012-10" db="EMBL/GenBank/DDBJ databases">
        <title>Improved high-quality draft of Thermaerobacter subterraneus C21, DSM 13965.</title>
        <authorList>
            <consortium name="DOE Joint Genome Institute"/>
            <person name="Eisen J."/>
            <person name="Huntemann M."/>
            <person name="Wei C.-L."/>
            <person name="Han J."/>
            <person name="Detter J.C."/>
            <person name="Han C."/>
            <person name="Tapia R."/>
            <person name="Chen A."/>
            <person name="Kyrpides N."/>
            <person name="Mavromatis K."/>
            <person name="Markowitz V."/>
            <person name="Szeto E."/>
            <person name="Ivanova N."/>
            <person name="Mikhailova N."/>
            <person name="Ovchinnikova G."/>
            <person name="Pagani I."/>
            <person name="Pati A."/>
            <person name="Goodwin L."/>
            <person name="Nordberg H.P."/>
            <person name="Cantor M.N."/>
            <person name="Hua S.X."/>
            <person name="Woyke T."/>
            <person name="Eisen J."/>
            <person name="Klenk H.-P."/>
        </authorList>
    </citation>
    <scope>NUCLEOTIDE SEQUENCE [LARGE SCALE GENOMIC DNA]</scope>
    <source>
        <strain evidence="2">DSM 13965</strain>
    </source>
</reference>
<comment type="caution">
    <text evidence="2">The sequence shown here is derived from an EMBL/GenBank/DDBJ whole genome shotgun (WGS) entry which is preliminary data.</text>
</comment>
<dbReference type="HOGENOM" id="CLU_2290376_0_0_9"/>
<protein>
    <recommendedName>
        <fullName evidence="4">DUF1232 domain-containing protein</fullName>
    </recommendedName>
</protein>
<keyword evidence="3" id="KW-1185">Reference proteome</keyword>
<dbReference type="STRING" id="867903.ThesuDRAFT_01517"/>
<dbReference type="Proteomes" id="UP000005710">
    <property type="component" value="Unassembled WGS sequence"/>
</dbReference>
<dbReference type="AlphaFoldDB" id="K6PS22"/>